<dbReference type="InterPro" id="IPR015424">
    <property type="entry name" value="PyrdxlP-dep_Trfase"/>
</dbReference>
<dbReference type="Gene3D" id="3.40.640.10">
    <property type="entry name" value="Type I PLP-dependent aspartate aminotransferase-like (Major domain)"/>
    <property type="match status" value="1"/>
</dbReference>
<dbReference type="PANTHER" id="PTHR43092">
    <property type="entry name" value="L-CYSTEINE DESULFHYDRASE"/>
    <property type="match status" value="1"/>
</dbReference>
<dbReference type="InterPro" id="IPR000192">
    <property type="entry name" value="Aminotrans_V_dom"/>
</dbReference>
<protein>
    <submittedName>
        <fullName evidence="3">Aminotransferase class V-fold PLP-dependent enzyme</fullName>
    </submittedName>
</protein>
<dbReference type="PANTHER" id="PTHR43092:SF6">
    <property type="entry name" value="BLR1280 PROTEIN"/>
    <property type="match status" value="1"/>
</dbReference>
<sequence length="432" mass="48351">MNRRKLFKILGAGVGSLPLVAYGRNYRKLSPERSNDLFEQWEGKFSEAIVTDEAFWQRFATDFYDISPGFINLENGYFGVQPIPVNAAYHQFVDKVNRESSRYMRMDYWNDWQMVMDSLAGFTGASKEALLVTRNATEALNILINGFPLKAGDEVILQHHDYHSMIEAFQMLEKRKGIKLKFIDVPLLPKSEDEVVKLYESAISPVTTLILVTHLTHLTGQVLPVKTICEMARNKGVEVMVDAAHSFAHLDYKLADLGADMVGVNLHKWYANPLGAGLLYVKKEKINKLSPMFGDFTQPADSINKLGHFGTLASPALLTIPVAGKFNNLVTIKVKQARLHYLKAYWTSKAAAMKRVEVHTPLAPDQSGAIAAFSVAGISADDTVKRLLDEYGVFTVKRQLKDREVVRVTPNLYNSVADLNRLLKGIEGLSRG</sequence>
<evidence type="ECO:0000313" key="4">
    <source>
        <dbReference type="Proteomes" id="UP001302349"/>
    </source>
</evidence>
<dbReference type="Gene3D" id="3.90.1150.10">
    <property type="entry name" value="Aspartate Aminotransferase, domain 1"/>
    <property type="match status" value="1"/>
</dbReference>
<name>A0ABZ0IWF7_9BACT</name>
<dbReference type="InterPro" id="IPR015422">
    <property type="entry name" value="PyrdxlP-dep_Trfase_small"/>
</dbReference>
<keyword evidence="1" id="KW-0663">Pyridoxal phosphate</keyword>
<dbReference type="EMBL" id="CP136051">
    <property type="protein sequence ID" value="WOK09136.1"/>
    <property type="molecule type" value="Genomic_DNA"/>
</dbReference>
<evidence type="ECO:0000259" key="2">
    <source>
        <dbReference type="Pfam" id="PF00266"/>
    </source>
</evidence>
<feature type="domain" description="Aminotransferase class V" evidence="2">
    <location>
        <begin position="112"/>
        <end position="394"/>
    </location>
</feature>
<evidence type="ECO:0000256" key="1">
    <source>
        <dbReference type="ARBA" id="ARBA00022898"/>
    </source>
</evidence>
<gene>
    <name evidence="3" type="ORF">RT717_10865</name>
</gene>
<dbReference type="RefSeq" id="WP_317491757.1">
    <property type="nucleotide sequence ID" value="NZ_CP136051.1"/>
</dbReference>
<keyword evidence="3" id="KW-0032">Aminotransferase</keyword>
<proteinExistence type="predicted"/>
<dbReference type="GO" id="GO:0008483">
    <property type="term" value="F:transaminase activity"/>
    <property type="evidence" value="ECO:0007669"/>
    <property type="project" value="UniProtKB-KW"/>
</dbReference>
<reference evidence="3 4" key="1">
    <citation type="journal article" date="2023" name="Microbiol. Resour. Announc.">
        <title>Complete Genome Sequence of Imperialibacter roseus strain P4T.</title>
        <authorList>
            <person name="Tizabi D.R."/>
            <person name="Bachvaroff T."/>
            <person name="Hill R.T."/>
        </authorList>
    </citation>
    <scope>NUCLEOTIDE SEQUENCE [LARGE SCALE GENOMIC DNA]</scope>
    <source>
        <strain evidence="3 4">P4T</strain>
    </source>
</reference>
<evidence type="ECO:0000313" key="3">
    <source>
        <dbReference type="EMBL" id="WOK09136.1"/>
    </source>
</evidence>
<accession>A0ABZ0IWF7</accession>
<keyword evidence="3" id="KW-0808">Transferase</keyword>
<dbReference type="InterPro" id="IPR015421">
    <property type="entry name" value="PyrdxlP-dep_Trfase_major"/>
</dbReference>
<dbReference type="Proteomes" id="UP001302349">
    <property type="component" value="Chromosome"/>
</dbReference>
<keyword evidence="4" id="KW-1185">Reference proteome</keyword>
<dbReference type="SUPFAM" id="SSF53383">
    <property type="entry name" value="PLP-dependent transferases"/>
    <property type="match status" value="1"/>
</dbReference>
<organism evidence="3 4">
    <name type="scientific">Imperialibacter roseus</name>
    <dbReference type="NCBI Taxonomy" id="1324217"/>
    <lineage>
        <taxon>Bacteria</taxon>
        <taxon>Pseudomonadati</taxon>
        <taxon>Bacteroidota</taxon>
        <taxon>Cytophagia</taxon>
        <taxon>Cytophagales</taxon>
        <taxon>Flammeovirgaceae</taxon>
        <taxon>Imperialibacter</taxon>
    </lineage>
</organism>
<dbReference type="Pfam" id="PF00266">
    <property type="entry name" value="Aminotran_5"/>
    <property type="match status" value="1"/>
</dbReference>